<dbReference type="Gene3D" id="3.40.50.2000">
    <property type="entry name" value="Glycogen Phosphorylase B"/>
    <property type="match status" value="2"/>
</dbReference>
<evidence type="ECO:0000313" key="1">
    <source>
        <dbReference type="EMBL" id="MFC4359736.1"/>
    </source>
</evidence>
<comment type="caution">
    <text evidence="1">The sequence shown here is derived from an EMBL/GenBank/DDBJ whole genome shotgun (WGS) entry which is preliminary data.</text>
</comment>
<proteinExistence type="predicted"/>
<dbReference type="EC" id="2.4.-.-" evidence="1"/>
<keyword evidence="2" id="KW-1185">Reference proteome</keyword>
<dbReference type="Proteomes" id="UP001595921">
    <property type="component" value="Unassembled WGS sequence"/>
</dbReference>
<keyword evidence="1" id="KW-0808">Transferase</keyword>
<dbReference type="SUPFAM" id="SSF53756">
    <property type="entry name" value="UDP-Glycosyltransferase/glycogen phosphorylase"/>
    <property type="match status" value="1"/>
</dbReference>
<protein>
    <submittedName>
        <fullName evidence="1">Glycosyltransferase family 4 protein</fullName>
        <ecNumber evidence="1">2.4.-.-</ecNumber>
    </submittedName>
</protein>
<dbReference type="GO" id="GO:0016757">
    <property type="term" value="F:glycosyltransferase activity"/>
    <property type="evidence" value="ECO:0007669"/>
    <property type="project" value="UniProtKB-KW"/>
</dbReference>
<accession>A0ABD5PH13</accession>
<reference evidence="1 2" key="1">
    <citation type="journal article" date="2019" name="Int. J. Syst. Evol. Microbiol.">
        <title>The Global Catalogue of Microorganisms (GCM) 10K type strain sequencing project: providing services to taxonomists for standard genome sequencing and annotation.</title>
        <authorList>
            <consortium name="The Broad Institute Genomics Platform"/>
            <consortium name="The Broad Institute Genome Sequencing Center for Infectious Disease"/>
            <person name="Wu L."/>
            <person name="Ma J."/>
        </authorList>
    </citation>
    <scope>NUCLEOTIDE SEQUENCE [LARGE SCALE GENOMIC DNA]</scope>
    <source>
        <strain evidence="1 2">CGMCC 1.12553</strain>
    </source>
</reference>
<organism evidence="1 2">
    <name type="scientific">Halobium salinum</name>
    <dbReference type="NCBI Taxonomy" id="1364940"/>
    <lineage>
        <taxon>Archaea</taxon>
        <taxon>Methanobacteriati</taxon>
        <taxon>Methanobacteriota</taxon>
        <taxon>Stenosarchaea group</taxon>
        <taxon>Halobacteria</taxon>
        <taxon>Halobacteriales</taxon>
        <taxon>Haloferacaceae</taxon>
        <taxon>Halobium</taxon>
    </lineage>
</organism>
<keyword evidence="1" id="KW-0328">Glycosyltransferase</keyword>
<gene>
    <name evidence="1" type="ORF">ACFO0N_17460</name>
</gene>
<dbReference type="AlphaFoldDB" id="A0ABD5PH13"/>
<dbReference type="CDD" id="cd03801">
    <property type="entry name" value="GT4_PimA-like"/>
    <property type="match status" value="1"/>
</dbReference>
<dbReference type="RefSeq" id="WP_267621383.1">
    <property type="nucleotide sequence ID" value="NZ_JAODIW010000006.1"/>
</dbReference>
<sequence length="371" mass="40436">MQTDDLSVGVVYPSIGHGPTKRAAVEYGHPAHRGFARSVGADAVVVPLTRYPLLKDTFLDDVAATHVASIPERDVYVLENDAVLFAAPRIRRHYPDATILHLAAASRLLGGPTVVRPDDDFGRRLKRRMNHRAELPVLRACLTRYCDGAIAVSEYVAGEIRRFADPGFPVRVAEPYIQPEQYEALSRLDPSLSGTDAVVVGEWREHKGVDLLVRAWPRVRERHPDAELHVVGPGYPAAYADTLGVTLHGFVEDLEEPFESASLYVHPARTEAFGVSVVEALCAGLPAVVTETTGAKVAVRQVDPSLVVEPAADALAAAVNRYFALDVAERRALAERGREAAADYTEGPRVAAFREGFEDLVGDARRRRAVA</sequence>
<name>A0ABD5PH13_9EURY</name>
<evidence type="ECO:0000313" key="2">
    <source>
        <dbReference type="Proteomes" id="UP001595921"/>
    </source>
</evidence>
<dbReference type="Pfam" id="PF13692">
    <property type="entry name" value="Glyco_trans_1_4"/>
    <property type="match status" value="1"/>
</dbReference>
<dbReference type="PANTHER" id="PTHR12526">
    <property type="entry name" value="GLYCOSYLTRANSFERASE"/>
    <property type="match status" value="1"/>
</dbReference>
<dbReference type="EMBL" id="JBHSDS010000008">
    <property type="protein sequence ID" value="MFC4359736.1"/>
    <property type="molecule type" value="Genomic_DNA"/>
</dbReference>